<protein>
    <submittedName>
        <fullName evidence="2">Gamma-secretase-activating protein</fullName>
    </submittedName>
</protein>
<name>A0A9Q0LRB2_ANAIG</name>
<evidence type="ECO:0000259" key="1">
    <source>
        <dbReference type="Pfam" id="PF14959"/>
    </source>
</evidence>
<proteinExistence type="predicted"/>
<dbReference type="Proteomes" id="UP001149090">
    <property type="component" value="Unassembled WGS sequence"/>
</dbReference>
<accession>A0A9Q0LRB2</accession>
<dbReference type="PANTHER" id="PTHR13630:SF1">
    <property type="entry name" value="GAMMA-SECRETASE-ACTIVATING PROTEIN"/>
    <property type="match status" value="1"/>
</dbReference>
<dbReference type="InterPro" id="IPR028010">
    <property type="entry name" value="GSAP_C_dom"/>
</dbReference>
<comment type="caution">
    <text evidence="2">The sequence shown here is derived from an EMBL/GenBank/DDBJ whole genome shotgun (WGS) entry which is preliminary data.</text>
</comment>
<reference evidence="2" key="1">
    <citation type="submission" date="2022-10" db="EMBL/GenBank/DDBJ databases">
        <title>Novel sulphate-reducing endosymbionts in the free-living metamonad Anaeramoeba.</title>
        <authorList>
            <person name="Jerlstrom-Hultqvist J."/>
            <person name="Cepicka I."/>
            <person name="Gallot-Lavallee L."/>
            <person name="Salas-Leiva D."/>
            <person name="Curtis B.A."/>
            <person name="Zahonova K."/>
            <person name="Pipaliya S."/>
            <person name="Dacks J."/>
            <person name="Roger A.J."/>
        </authorList>
    </citation>
    <scope>NUCLEOTIDE SEQUENCE</scope>
    <source>
        <strain evidence="2">BMAN</strain>
    </source>
</reference>
<dbReference type="GO" id="GO:1902004">
    <property type="term" value="P:positive regulation of amyloid-beta formation"/>
    <property type="evidence" value="ECO:0007669"/>
    <property type="project" value="TreeGrafter"/>
</dbReference>
<evidence type="ECO:0000313" key="2">
    <source>
        <dbReference type="EMBL" id="KAJ5078396.1"/>
    </source>
</evidence>
<dbReference type="OrthoDB" id="19866at2759"/>
<sequence>MLNFRLILNFSTPMKRETTLRTLETEQKDNLLSMKKKENSQITEQFFFIGQESNNKLLILRYIQDDESSPTTIIDLVDLTTKTRKTLFSKKPIMSIVGASLSIDSSFLLITMKFTHQIKHSKQILLDKPKYQIFLVELKNNSQFREITKLSYQYQRAFFISKKDESKKQTILVIIDQKIVQVIQIGMKSETKKGNNIKLITKIKNTETICEEFLWYQWNPQHEQLFLLKQGKSADKNELICYSFHHKQTKVILTTEFEIIENNIESKMNKFDYFHDNNMHGLYPPSLSFQFYIAKISRGNFCLCRQQITTQDQKKFLQISIWILYRRERIDVSIPIKDVSKAENAHVIFSSIYELLIIYVPGMCLEFFDCTILHDPIKPVHFEEEEYVTSFFDSASYLCPIELHKKKTYIPNENFVINNLNGKLYSFNIALGVLKHVFLQRNSELSSFIAHICFTHFNNPKFADALFDLICKAEPTCITPKLVQEYLIASTFQILFIKQNMPSKLIEHRKLFLSTIPMTQSKPFKNSLTFISQENCAKDIQIQTHNFQDKNPISYVNYQRIDFSKLLEELTKNEIQKEFPEEENEIDEERTQTAGIFSASQLKQIFKNRFLESIEKTTKNKKQIAEELTTLYYKTISMQIEKIFHFVVVNLIQEFSNLVITPSENKMLQFSSRRNQDINSKINSECQNQDLKNTILAQLRLKQRQVFDVLEKFYMALEEFSLPFPNHFHYYFCRLGFSCLPRELFLQHLDRNIFRVDSGFISDLIKPKRKNDTELLNSTVEKLQKTEDIIKILIKYKDSQNIRNLIEFYSREISHDYISLIESQNHKLSNSDLFHLQTEKIEDIEFSPLEIAIERIEKINNENLFSPIIFISENYKQSYDFHVGFLENEMNNQNNQQNEFNNQDL</sequence>
<gene>
    <name evidence="2" type="ORF">M0811_05184</name>
</gene>
<dbReference type="InterPro" id="IPR026172">
    <property type="entry name" value="GSAP_fam"/>
</dbReference>
<keyword evidence="3" id="KW-1185">Reference proteome</keyword>
<dbReference type="AlphaFoldDB" id="A0A9Q0LRB2"/>
<feature type="domain" description="Gamma-secretase-activating protein C-terminal" evidence="1">
    <location>
        <begin position="694"/>
        <end position="774"/>
    </location>
</feature>
<dbReference type="PANTHER" id="PTHR13630">
    <property type="entry name" value="GAMMA-SECRETASE-ACTIVATING PROTEIN"/>
    <property type="match status" value="1"/>
</dbReference>
<dbReference type="GO" id="GO:0005802">
    <property type="term" value="C:trans-Golgi network"/>
    <property type="evidence" value="ECO:0007669"/>
    <property type="project" value="TreeGrafter"/>
</dbReference>
<evidence type="ECO:0000313" key="3">
    <source>
        <dbReference type="Proteomes" id="UP001149090"/>
    </source>
</evidence>
<dbReference type="EMBL" id="JAPDFW010000054">
    <property type="protein sequence ID" value="KAJ5078396.1"/>
    <property type="molecule type" value="Genomic_DNA"/>
</dbReference>
<organism evidence="2 3">
    <name type="scientific">Anaeramoeba ignava</name>
    <name type="common">Anaerobic marine amoeba</name>
    <dbReference type="NCBI Taxonomy" id="1746090"/>
    <lineage>
        <taxon>Eukaryota</taxon>
        <taxon>Metamonada</taxon>
        <taxon>Anaeramoebidae</taxon>
        <taxon>Anaeramoeba</taxon>
    </lineage>
</organism>
<dbReference type="Pfam" id="PF14959">
    <property type="entry name" value="GSAP-16"/>
    <property type="match status" value="1"/>
</dbReference>